<sequence>MLAPASECGKLYSGRGFDHGSCILKGIGHIRYPYDVIEHHKKLDLSREGVWCLPSSL</sequence>
<name>A0A3N4LCB1_9PEZI</name>
<gene>
    <name evidence="1" type="ORF">L211DRAFT_841604</name>
</gene>
<dbReference type="Proteomes" id="UP000267821">
    <property type="component" value="Unassembled WGS sequence"/>
</dbReference>
<reference evidence="1 2" key="1">
    <citation type="journal article" date="2018" name="Nat. Ecol. Evol.">
        <title>Pezizomycetes genomes reveal the molecular basis of ectomycorrhizal truffle lifestyle.</title>
        <authorList>
            <person name="Murat C."/>
            <person name="Payen T."/>
            <person name="Noel B."/>
            <person name="Kuo A."/>
            <person name="Morin E."/>
            <person name="Chen J."/>
            <person name="Kohler A."/>
            <person name="Krizsan K."/>
            <person name="Balestrini R."/>
            <person name="Da Silva C."/>
            <person name="Montanini B."/>
            <person name="Hainaut M."/>
            <person name="Levati E."/>
            <person name="Barry K.W."/>
            <person name="Belfiori B."/>
            <person name="Cichocki N."/>
            <person name="Clum A."/>
            <person name="Dockter R.B."/>
            <person name="Fauchery L."/>
            <person name="Guy J."/>
            <person name="Iotti M."/>
            <person name="Le Tacon F."/>
            <person name="Lindquist E.A."/>
            <person name="Lipzen A."/>
            <person name="Malagnac F."/>
            <person name="Mello A."/>
            <person name="Molinier V."/>
            <person name="Miyauchi S."/>
            <person name="Poulain J."/>
            <person name="Riccioni C."/>
            <person name="Rubini A."/>
            <person name="Sitrit Y."/>
            <person name="Splivallo R."/>
            <person name="Traeger S."/>
            <person name="Wang M."/>
            <person name="Zifcakova L."/>
            <person name="Wipf D."/>
            <person name="Zambonelli A."/>
            <person name="Paolocci F."/>
            <person name="Nowrousian M."/>
            <person name="Ottonello S."/>
            <person name="Baldrian P."/>
            <person name="Spatafora J.W."/>
            <person name="Henrissat B."/>
            <person name="Nagy L.G."/>
            <person name="Aury J.M."/>
            <person name="Wincker P."/>
            <person name="Grigoriev I.V."/>
            <person name="Bonfante P."/>
            <person name="Martin F.M."/>
        </authorList>
    </citation>
    <scope>NUCLEOTIDE SEQUENCE [LARGE SCALE GENOMIC DNA]</scope>
    <source>
        <strain evidence="1 2">ATCC MYA-4762</strain>
    </source>
</reference>
<keyword evidence="2" id="KW-1185">Reference proteome</keyword>
<protein>
    <submittedName>
        <fullName evidence="1">Uncharacterized protein</fullName>
    </submittedName>
</protein>
<dbReference type="AlphaFoldDB" id="A0A3N4LCB1"/>
<evidence type="ECO:0000313" key="1">
    <source>
        <dbReference type="EMBL" id="RPB20510.1"/>
    </source>
</evidence>
<dbReference type="EMBL" id="ML121570">
    <property type="protein sequence ID" value="RPB20510.1"/>
    <property type="molecule type" value="Genomic_DNA"/>
</dbReference>
<accession>A0A3N4LCB1</accession>
<proteinExistence type="predicted"/>
<evidence type="ECO:0000313" key="2">
    <source>
        <dbReference type="Proteomes" id="UP000267821"/>
    </source>
</evidence>
<organism evidence="1 2">
    <name type="scientific">Terfezia boudieri ATCC MYA-4762</name>
    <dbReference type="NCBI Taxonomy" id="1051890"/>
    <lineage>
        <taxon>Eukaryota</taxon>
        <taxon>Fungi</taxon>
        <taxon>Dikarya</taxon>
        <taxon>Ascomycota</taxon>
        <taxon>Pezizomycotina</taxon>
        <taxon>Pezizomycetes</taxon>
        <taxon>Pezizales</taxon>
        <taxon>Pezizaceae</taxon>
        <taxon>Terfezia</taxon>
    </lineage>
</organism>
<dbReference type="InParanoid" id="A0A3N4LCB1"/>